<proteinExistence type="predicted"/>
<reference evidence="1" key="1">
    <citation type="submission" date="2021-10" db="EMBL/GenBank/DDBJ databases">
        <title>Tropical sea cucumber genome reveals ecological adaptation and Cuvierian tubules defense mechanism.</title>
        <authorList>
            <person name="Chen T."/>
        </authorList>
    </citation>
    <scope>NUCLEOTIDE SEQUENCE</scope>
    <source>
        <strain evidence="1">Nanhai2018</strain>
        <tissue evidence="1">Muscle</tissue>
    </source>
</reference>
<organism evidence="1 2">
    <name type="scientific">Holothuria leucospilota</name>
    <name type="common">Black long sea cucumber</name>
    <name type="synonym">Mertensiothuria leucospilota</name>
    <dbReference type="NCBI Taxonomy" id="206669"/>
    <lineage>
        <taxon>Eukaryota</taxon>
        <taxon>Metazoa</taxon>
        <taxon>Echinodermata</taxon>
        <taxon>Eleutherozoa</taxon>
        <taxon>Echinozoa</taxon>
        <taxon>Holothuroidea</taxon>
        <taxon>Aspidochirotacea</taxon>
        <taxon>Aspidochirotida</taxon>
        <taxon>Holothuriidae</taxon>
        <taxon>Holothuria</taxon>
    </lineage>
</organism>
<evidence type="ECO:0000313" key="1">
    <source>
        <dbReference type="EMBL" id="KAJ8023758.1"/>
    </source>
</evidence>
<sequence length="67" mass="7812">MATICLHNLKRMRYPGLQNNNLDQEDDSSNQIPGAWRTEEVLQEDRRSISWEVATWTTGTAKKFVFI</sequence>
<keyword evidence="2" id="KW-1185">Reference proteome</keyword>
<dbReference type="AlphaFoldDB" id="A0A9Q0YJJ4"/>
<dbReference type="Proteomes" id="UP001152320">
    <property type="component" value="Chromosome 19"/>
</dbReference>
<dbReference type="EMBL" id="JAIZAY010000019">
    <property type="protein sequence ID" value="KAJ8023758.1"/>
    <property type="molecule type" value="Genomic_DNA"/>
</dbReference>
<name>A0A9Q0YJJ4_HOLLE</name>
<evidence type="ECO:0000313" key="2">
    <source>
        <dbReference type="Proteomes" id="UP001152320"/>
    </source>
</evidence>
<accession>A0A9Q0YJJ4</accession>
<comment type="caution">
    <text evidence="1">The sequence shown here is derived from an EMBL/GenBank/DDBJ whole genome shotgun (WGS) entry which is preliminary data.</text>
</comment>
<protein>
    <submittedName>
        <fullName evidence="1">Uncharacterized protein</fullName>
    </submittedName>
</protein>
<gene>
    <name evidence="1" type="ORF">HOLleu_36292</name>
</gene>